<dbReference type="EMBL" id="LLXL01001281">
    <property type="protein sequence ID" value="PKK65339.1"/>
    <property type="molecule type" value="Genomic_DNA"/>
</dbReference>
<evidence type="ECO:0000256" key="16">
    <source>
        <dbReference type="ARBA" id="ARBA00023221"/>
    </source>
</evidence>
<dbReference type="PRINTS" id="PR00959">
    <property type="entry name" value="MEVGALKINASE"/>
</dbReference>
<accession>A0A2N1MUP2</accession>
<evidence type="ECO:0000313" key="22">
    <source>
        <dbReference type="EMBL" id="PKK65339.1"/>
    </source>
</evidence>
<dbReference type="SUPFAM" id="SSF54211">
    <property type="entry name" value="Ribosomal protein S5 domain 2-like"/>
    <property type="match status" value="1"/>
</dbReference>
<dbReference type="InterPro" id="IPR036554">
    <property type="entry name" value="GHMP_kinase_C_sf"/>
</dbReference>
<evidence type="ECO:0000256" key="15">
    <source>
        <dbReference type="ARBA" id="ARBA00023166"/>
    </source>
</evidence>
<evidence type="ECO:0000256" key="5">
    <source>
        <dbReference type="ARBA" id="ARBA00022516"/>
    </source>
</evidence>
<dbReference type="FunFam" id="3.30.70.890:FF:000003">
    <property type="entry name" value="Mevalonate kinase"/>
    <property type="match status" value="1"/>
</dbReference>
<evidence type="ECO:0000259" key="20">
    <source>
        <dbReference type="Pfam" id="PF00288"/>
    </source>
</evidence>
<dbReference type="GO" id="GO:0004496">
    <property type="term" value="F:mevalonate kinase activity"/>
    <property type="evidence" value="ECO:0007669"/>
    <property type="project" value="UniProtKB-EC"/>
</dbReference>
<proteinExistence type="inferred from homology"/>
<dbReference type="Pfam" id="PF00288">
    <property type="entry name" value="GHMP_kinases_N"/>
    <property type="match status" value="1"/>
</dbReference>
<gene>
    <name evidence="22" type="ORF">RhiirC2_665319</name>
</gene>
<evidence type="ECO:0000256" key="12">
    <source>
        <dbReference type="ARBA" id="ARBA00022955"/>
    </source>
</evidence>
<protein>
    <recommendedName>
        <fullName evidence="3 19">Mevalonate kinase</fullName>
        <shortName evidence="19">MK</shortName>
        <ecNumber evidence="3 19">2.7.1.36</ecNumber>
    </recommendedName>
</protein>
<dbReference type="InterPro" id="IPR020568">
    <property type="entry name" value="Ribosomal_Su5_D2-typ_SF"/>
</dbReference>
<comment type="subcellular location">
    <subcellularLocation>
        <location evidence="1 19">Cytoplasm</location>
    </subcellularLocation>
</comment>
<name>A0A2N1MUP2_9GLOM</name>
<keyword evidence="13 19" id="KW-0756">Sterol biosynthesis</keyword>
<comment type="caution">
    <text evidence="22">The sequence shown here is derived from an EMBL/GenBank/DDBJ whole genome shotgun (WGS) entry which is preliminary data.</text>
</comment>
<evidence type="ECO:0000256" key="2">
    <source>
        <dbReference type="ARBA" id="ARBA00006495"/>
    </source>
</evidence>
<comment type="similarity">
    <text evidence="2 19">Belongs to the GHMP kinase family. Mevalonate kinase subfamily.</text>
</comment>
<keyword evidence="11" id="KW-0460">Magnesium</keyword>
<dbReference type="VEuPathDB" id="FungiDB:RhiirFUN_015062"/>
<keyword evidence="14 19" id="KW-0443">Lipid metabolism</keyword>
<dbReference type="InterPro" id="IPR006204">
    <property type="entry name" value="GHMP_kinase_N_dom"/>
</dbReference>
<keyword evidence="4 19" id="KW-0963">Cytoplasm</keyword>
<feature type="domain" description="GHMP kinase N-terminal" evidence="20">
    <location>
        <begin position="136"/>
        <end position="230"/>
    </location>
</feature>
<dbReference type="Gene3D" id="3.30.70.890">
    <property type="entry name" value="GHMP kinase, C-terminal domain"/>
    <property type="match status" value="1"/>
</dbReference>
<dbReference type="Gene3D" id="3.30.230.10">
    <property type="match status" value="1"/>
</dbReference>
<evidence type="ECO:0000256" key="9">
    <source>
        <dbReference type="ARBA" id="ARBA00022777"/>
    </source>
</evidence>
<evidence type="ECO:0000256" key="17">
    <source>
        <dbReference type="ARBA" id="ARBA00029310"/>
    </source>
</evidence>
<dbReference type="VEuPathDB" id="FungiDB:RhiirA1_367419"/>
<dbReference type="GO" id="GO:0046872">
    <property type="term" value="F:metal ion binding"/>
    <property type="evidence" value="ECO:0007669"/>
    <property type="project" value="UniProtKB-KW"/>
</dbReference>
<dbReference type="SUPFAM" id="SSF55060">
    <property type="entry name" value="GHMP Kinase, C-terminal domain"/>
    <property type="match status" value="1"/>
</dbReference>
<keyword evidence="12 19" id="KW-0752">Steroid biosynthesis</keyword>
<dbReference type="InterPro" id="IPR013750">
    <property type="entry name" value="GHMP_kinase_C_dom"/>
</dbReference>
<dbReference type="UniPathway" id="UPA00057">
    <property type="reaction ID" value="UER00098"/>
</dbReference>
<dbReference type="GO" id="GO:0019287">
    <property type="term" value="P:isopentenyl diphosphate biosynthetic process, mevalonate pathway"/>
    <property type="evidence" value="ECO:0007669"/>
    <property type="project" value="UniProtKB-UniPathway"/>
</dbReference>
<dbReference type="InterPro" id="IPR014721">
    <property type="entry name" value="Ribsml_uS5_D2-typ_fold_subgr"/>
</dbReference>
<evidence type="ECO:0000256" key="11">
    <source>
        <dbReference type="ARBA" id="ARBA00022842"/>
    </source>
</evidence>
<keyword evidence="15 19" id="KW-1207">Sterol metabolism</keyword>
<feature type="domain" description="GHMP kinase C-terminal" evidence="21">
    <location>
        <begin position="313"/>
        <end position="369"/>
    </location>
</feature>
<dbReference type="InterPro" id="IPR006203">
    <property type="entry name" value="GHMP_knse_ATP-bd_CS"/>
</dbReference>
<keyword evidence="10 19" id="KW-0067">ATP-binding</keyword>
<evidence type="ECO:0000256" key="3">
    <source>
        <dbReference type="ARBA" id="ARBA00012103"/>
    </source>
</evidence>
<keyword evidence="9 19" id="KW-0418">Kinase</keyword>
<comment type="catalytic activity">
    <reaction evidence="17">
        <text>(R)-mevalonate + ATP = (R)-5-phosphomevalonate + ADP + H(+)</text>
        <dbReference type="Rhea" id="RHEA:17065"/>
        <dbReference type="ChEBI" id="CHEBI:15378"/>
        <dbReference type="ChEBI" id="CHEBI:30616"/>
        <dbReference type="ChEBI" id="CHEBI:36464"/>
        <dbReference type="ChEBI" id="CHEBI:58146"/>
        <dbReference type="ChEBI" id="CHEBI:456216"/>
        <dbReference type="EC" id="2.7.1.36"/>
    </reaction>
    <physiologicalReaction direction="left-to-right" evidence="17">
        <dbReference type="Rhea" id="RHEA:17066"/>
    </physiologicalReaction>
</comment>
<comment type="function">
    <text evidence="19">Mevalonate kinase; part of the second module of ergosterol biosynthesis pathway that includes the middle steps of the pathway. The second module is carried out in the vacuole and involves the formation of farnesyl diphosphate, which is also an important intermediate in the biosynthesis of ubiquinone, dolichol, heme and prenylated proteins.</text>
</comment>
<evidence type="ECO:0000259" key="21">
    <source>
        <dbReference type="Pfam" id="PF08544"/>
    </source>
</evidence>
<dbReference type="AlphaFoldDB" id="A0A2N1MUP2"/>
<reference evidence="22 23" key="2">
    <citation type="submission" date="2017-10" db="EMBL/GenBank/DDBJ databases">
        <title>Extensive intraspecific genome diversity in a model arbuscular mycorrhizal fungus.</title>
        <authorList>
            <person name="Chen E.C.H."/>
            <person name="Morin E."/>
            <person name="Baudet D."/>
            <person name="Noel J."/>
            <person name="Ndikumana S."/>
            <person name="Charron P."/>
            <person name="St-Onge C."/>
            <person name="Giorgi J."/>
            <person name="Grigoriev I.V."/>
            <person name="Roux C."/>
            <person name="Martin F.M."/>
            <person name="Corradi N."/>
        </authorList>
    </citation>
    <scope>NUCLEOTIDE SEQUENCE [LARGE SCALE GENOMIC DNA]</scope>
    <source>
        <strain evidence="22 23">C2</strain>
    </source>
</reference>
<dbReference type="GO" id="GO:0006696">
    <property type="term" value="P:ergosterol biosynthetic process"/>
    <property type="evidence" value="ECO:0007669"/>
    <property type="project" value="TreeGrafter"/>
</dbReference>
<evidence type="ECO:0000256" key="14">
    <source>
        <dbReference type="ARBA" id="ARBA00023098"/>
    </source>
</evidence>
<evidence type="ECO:0000256" key="1">
    <source>
        <dbReference type="ARBA" id="ARBA00004496"/>
    </source>
</evidence>
<evidence type="ECO:0000256" key="6">
    <source>
        <dbReference type="ARBA" id="ARBA00022679"/>
    </source>
</evidence>
<keyword evidence="8 19" id="KW-0547">Nucleotide-binding</keyword>
<dbReference type="GO" id="GO:0005524">
    <property type="term" value="F:ATP binding"/>
    <property type="evidence" value="ECO:0007669"/>
    <property type="project" value="UniProtKB-KW"/>
</dbReference>
<dbReference type="InterPro" id="IPR006205">
    <property type="entry name" value="Mev_gal_kin"/>
</dbReference>
<keyword evidence="5 19" id="KW-0444">Lipid biosynthesis</keyword>
<dbReference type="EC" id="2.7.1.36" evidence="3 19"/>
<evidence type="ECO:0000256" key="8">
    <source>
        <dbReference type="ARBA" id="ARBA00022741"/>
    </source>
</evidence>
<evidence type="ECO:0000256" key="19">
    <source>
        <dbReference type="RuleBase" id="RU363087"/>
    </source>
</evidence>
<evidence type="ECO:0000256" key="10">
    <source>
        <dbReference type="ARBA" id="ARBA00022840"/>
    </source>
</evidence>
<evidence type="ECO:0000256" key="4">
    <source>
        <dbReference type="ARBA" id="ARBA00022490"/>
    </source>
</evidence>
<dbReference type="NCBIfam" id="TIGR00549">
    <property type="entry name" value="mevalon_kin"/>
    <property type="match status" value="1"/>
</dbReference>
<dbReference type="GO" id="GO:0005829">
    <property type="term" value="C:cytosol"/>
    <property type="evidence" value="ECO:0007669"/>
    <property type="project" value="TreeGrafter"/>
</dbReference>
<reference evidence="22 23" key="1">
    <citation type="submission" date="2016-04" db="EMBL/GenBank/DDBJ databases">
        <title>Genome analyses suggest a sexual origin of heterokaryosis in a supposedly ancient asexual fungus.</title>
        <authorList>
            <person name="Ropars J."/>
            <person name="Sedzielewska K."/>
            <person name="Noel J."/>
            <person name="Charron P."/>
            <person name="Farinelli L."/>
            <person name="Marton T."/>
            <person name="Kruger M."/>
            <person name="Pelin A."/>
            <person name="Brachmann A."/>
            <person name="Corradi N."/>
        </authorList>
    </citation>
    <scope>NUCLEOTIDE SEQUENCE [LARGE SCALE GENOMIC DNA]</scope>
    <source>
        <strain evidence="22 23">C2</strain>
    </source>
</reference>
<sequence length="426" mass="46480">MSSPSRYLVSAPGKVILFGEHAVVYGKTAIAGSLDGLRTYVFFEKRDDGFLELNLPKLGLQHPLLWPISALPYSKVTTVSKENNSLQESTINEELLKSLKEIVLDGNAGNKNNKEINELQQVAASVFLYLYASLEDKQTSWCGTTVHIASNLPVGAGLGSSAAYSVCLATGLLLVLGHITIPNYGEKVGGFNISDSSSPMNLINRWAFQAEKIIHGTPSGIDNAVATYGGAVSFSKGVMENIFSVRFQSLRFLLTNTKVPRNTRTLVANVRKLHDKCPHIVVPILEAIEGISSKFKEIINSGDSQKELNQNIEAIELIDFNHYLLNSLRVGHPSIDKVREIAAQYSLHSKLTGAGGGGCVLTLLRDDVPNDDIMKIMLNLTSIGFECFETKVGGHGISILDASTISKQEFLSSENIQQFSGWKYFN</sequence>
<evidence type="ECO:0000256" key="7">
    <source>
        <dbReference type="ARBA" id="ARBA00022723"/>
    </source>
</evidence>
<dbReference type="PANTHER" id="PTHR43290:SF2">
    <property type="entry name" value="MEVALONATE KINASE"/>
    <property type="match status" value="1"/>
</dbReference>
<keyword evidence="16 19" id="KW-0753">Steroid metabolism</keyword>
<dbReference type="Proteomes" id="UP000233469">
    <property type="component" value="Unassembled WGS sequence"/>
</dbReference>
<evidence type="ECO:0000256" key="13">
    <source>
        <dbReference type="ARBA" id="ARBA00023011"/>
    </source>
</evidence>
<comment type="pathway">
    <text evidence="18 19">Isoprenoid biosynthesis; isopentenyl diphosphate biosynthesis via mevalonate pathway; isopentenyl diphosphate from (R)-mevalonate: step 1/3.</text>
</comment>
<evidence type="ECO:0000313" key="23">
    <source>
        <dbReference type="Proteomes" id="UP000233469"/>
    </source>
</evidence>
<organism evidence="22 23">
    <name type="scientific">Rhizophagus irregularis</name>
    <dbReference type="NCBI Taxonomy" id="588596"/>
    <lineage>
        <taxon>Eukaryota</taxon>
        <taxon>Fungi</taxon>
        <taxon>Fungi incertae sedis</taxon>
        <taxon>Mucoromycota</taxon>
        <taxon>Glomeromycotina</taxon>
        <taxon>Glomeromycetes</taxon>
        <taxon>Glomerales</taxon>
        <taxon>Glomeraceae</taxon>
        <taxon>Rhizophagus</taxon>
    </lineage>
</organism>
<dbReference type="Pfam" id="PF08544">
    <property type="entry name" value="GHMP_kinases_C"/>
    <property type="match status" value="1"/>
</dbReference>
<dbReference type="PANTHER" id="PTHR43290">
    <property type="entry name" value="MEVALONATE KINASE"/>
    <property type="match status" value="1"/>
</dbReference>
<keyword evidence="7" id="KW-0479">Metal-binding</keyword>
<dbReference type="VEuPathDB" id="FungiDB:FUN_018620"/>
<keyword evidence="6 19" id="KW-0808">Transferase</keyword>
<dbReference type="PROSITE" id="PS00627">
    <property type="entry name" value="GHMP_KINASES_ATP"/>
    <property type="match status" value="1"/>
</dbReference>
<evidence type="ECO:0000256" key="18">
    <source>
        <dbReference type="ARBA" id="ARBA00029438"/>
    </source>
</evidence>